<dbReference type="EMBL" id="JAGMUV010000001">
    <property type="protein sequence ID" value="KAH7176775.1"/>
    <property type="molecule type" value="Genomic_DNA"/>
</dbReference>
<feature type="compositionally biased region" description="Polar residues" evidence="1">
    <location>
        <begin position="39"/>
        <end position="67"/>
    </location>
</feature>
<name>A0A9P9FUK0_9HYPO</name>
<gene>
    <name evidence="2" type="ORF">EDB81DRAFT_752093</name>
</gene>
<reference evidence="2" key="1">
    <citation type="journal article" date="2021" name="Nat. Commun.">
        <title>Genetic determinants of endophytism in the Arabidopsis root mycobiome.</title>
        <authorList>
            <person name="Mesny F."/>
            <person name="Miyauchi S."/>
            <person name="Thiergart T."/>
            <person name="Pickel B."/>
            <person name="Atanasova L."/>
            <person name="Karlsson M."/>
            <person name="Huettel B."/>
            <person name="Barry K.W."/>
            <person name="Haridas S."/>
            <person name="Chen C."/>
            <person name="Bauer D."/>
            <person name="Andreopoulos W."/>
            <person name="Pangilinan J."/>
            <person name="LaButti K."/>
            <person name="Riley R."/>
            <person name="Lipzen A."/>
            <person name="Clum A."/>
            <person name="Drula E."/>
            <person name="Henrissat B."/>
            <person name="Kohler A."/>
            <person name="Grigoriev I.V."/>
            <person name="Martin F.M."/>
            <person name="Hacquard S."/>
        </authorList>
    </citation>
    <scope>NUCLEOTIDE SEQUENCE</scope>
    <source>
        <strain evidence="2">MPI-CAGE-AT-0147</strain>
    </source>
</reference>
<evidence type="ECO:0000313" key="3">
    <source>
        <dbReference type="Proteomes" id="UP000738349"/>
    </source>
</evidence>
<dbReference type="Proteomes" id="UP000738349">
    <property type="component" value="Unassembled WGS sequence"/>
</dbReference>
<feature type="region of interest" description="Disordered" evidence="1">
    <location>
        <begin position="1"/>
        <end position="67"/>
    </location>
</feature>
<sequence length="316" mass="35333">MAKRGRPMLNLSPEERLARRRAQVTNSQRKLRAGKRQGGSRSSGNHMKPNRISSDTSSPSAQQLDYTPTYCGNASTFRQFIDLHDPYKNTRQVRMLEHQVAEATHPFCDQTSDIAVPVPAMSPSSPASNLSPNLSQRTDAHSGLVMIDHPTENLPMLDGLVMIEQARGKDACDTSTELFPWANYLAIDDQTYNINDCDVSHGAFEFASGLDTSRDFYGTNIYESLDDELITYQPHPLLARSTHECPFVPEARKDDQFMNTWALEPFRDSHGCLPEMAAAFSDNSLCSHLDPRWLTNLSELAQASPQRTVDPSLIFV</sequence>
<proteinExistence type="predicted"/>
<keyword evidence="3" id="KW-1185">Reference proteome</keyword>
<evidence type="ECO:0000313" key="2">
    <source>
        <dbReference type="EMBL" id="KAH7176775.1"/>
    </source>
</evidence>
<dbReference type="OrthoDB" id="4895355at2759"/>
<protein>
    <submittedName>
        <fullName evidence="2">Uncharacterized protein</fullName>
    </submittedName>
</protein>
<evidence type="ECO:0000256" key="1">
    <source>
        <dbReference type="SAM" id="MobiDB-lite"/>
    </source>
</evidence>
<accession>A0A9P9FUK0</accession>
<organism evidence="2 3">
    <name type="scientific">Dactylonectria macrodidyma</name>
    <dbReference type="NCBI Taxonomy" id="307937"/>
    <lineage>
        <taxon>Eukaryota</taxon>
        <taxon>Fungi</taxon>
        <taxon>Dikarya</taxon>
        <taxon>Ascomycota</taxon>
        <taxon>Pezizomycotina</taxon>
        <taxon>Sordariomycetes</taxon>
        <taxon>Hypocreomycetidae</taxon>
        <taxon>Hypocreales</taxon>
        <taxon>Nectriaceae</taxon>
        <taxon>Dactylonectria</taxon>
    </lineage>
</organism>
<comment type="caution">
    <text evidence="2">The sequence shown here is derived from an EMBL/GenBank/DDBJ whole genome shotgun (WGS) entry which is preliminary data.</text>
</comment>
<dbReference type="AlphaFoldDB" id="A0A9P9FUK0"/>